<dbReference type="PANTHER" id="PTHR45978">
    <property type="entry name" value="SPX DOMAIN-CONTAINING PROTEIN 3"/>
    <property type="match status" value="1"/>
</dbReference>
<dbReference type="InterPro" id="IPR004331">
    <property type="entry name" value="SPX_dom"/>
</dbReference>
<proteinExistence type="predicted"/>
<feature type="domain" description="SPX" evidence="2">
    <location>
        <begin position="1"/>
        <end position="382"/>
    </location>
</feature>
<dbReference type="PROSITE" id="PS51382">
    <property type="entry name" value="SPX"/>
    <property type="match status" value="1"/>
</dbReference>
<protein>
    <recommendedName>
        <fullName evidence="2">SPX domain-containing protein</fullName>
    </recommendedName>
</protein>
<evidence type="ECO:0000256" key="1">
    <source>
        <dbReference type="SAM" id="MobiDB-lite"/>
    </source>
</evidence>
<sequence length="507" mass="57573">MKFGAEYQEALKKEEYPSQWLNSAISYKRLKKCIRRVREELLSLGLDHETLEALWQHVGADATSKSSDLHTERMLQYQFTSEQGAKFIPKLTIALDPRDGSPMDAWLTPETRRILQKVGRRKERRMIRRTSSFNGNGDHRPSAIGTTDNESVDSRGSSSERDTSTMSNGHARAPNGGELKRSTLPHDVSDDLRRSVLNAGLPREGPDNVVEQEVETIEVPLTSDNEFFQILTKELQALENLQDREKKDISADIEQLSHDLSALRASKSKRSKAEMNAWREIFRLYIESEIFMSNHESDAGVRPADKAATYFKQFSKQITNINTNPPKPKSHEAHIALDRFLNINTTLLRLLKFQELNRRALGKIMKKFDKQTSLHAAGISGSTPDSVIKTLTTHPNRPGLNPRDLARSTAFAISQSLLSIIPQLDDYLCPVCAMITYKPRDAKNECPLCREKVVLEATEDNLDLQLKKFLKKEFKSEVDEKRRENEIQAGKELFGESYEGTQKCAVM</sequence>
<keyword evidence="4" id="KW-1185">Reference proteome</keyword>
<accession>A0ABR0K962</accession>
<evidence type="ECO:0000259" key="2">
    <source>
        <dbReference type="PROSITE" id="PS51382"/>
    </source>
</evidence>
<name>A0ABR0K962_9EURO</name>
<organism evidence="3 4">
    <name type="scientific">Lithohypha guttulata</name>
    <dbReference type="NCBI Taxonomy" id="1690604"/>
    <lineage>
        <taxon>Eukaryota</taxon>
        <taxon>Fungi</taxon>
        <taxon>Dikarya</taxon>
        <taxon>Ascomycota</taxon>
        <taxon>Pezizomycotina</taxon>
        <taxon>Eurotiomycetes</taxon>
        <taxon>Chaetothyriomycetidae</taxon>
        <taxon>Chaetothyriales</taxon>
        <taxon>Trichomeriaceae</taxon>
        <taxon>Lithohypha</taxon>
    </lineage>
</organism>
<evidence type="ECO:0000313" key="4">
    <source>
        <dbReference type="Proteomes" id="UP001345013"/>
    </source>
</evidence>
<gene>
    <name evidence="3" type="ORF">LTR24_005375</name>
</gene>
<comment type="caution">
    <text evidence="3">The sequence shown here is derived from an EMBL/GenBank/DDBJ whole genome shotgun (WGS) entry which is preliminary data.</text>
</comment>
<evidence type="ECO:0000313" key="3">
    <source>
        <dbReference type="EMBL" id="KAK5092238.1"/>
    </source>
</evidence>
<dbReference type="Pfam" id="PF03105">
    <property type="entry name" value="SPX"/>
    <property type="match status" value="1"/>
</dbReference>
<feature type="region of interest" description="Disordered" evidence="1">
    <location>
        <begin position="117"/>
        <end position="189"/>
    </location>
</feature>
<feature type="compositionally biased region" description="Basic residues" evidence="1">
    <location>
        <begin position="117"/>
        <end position="128"/>
    </location>
</feature>
<reference evidence="3 4" key="1">
    <citation type="submission" date="2023-08" db="EMBL/GenBank/DDBJ databases">
        <title>Black Yeasts Isolated from many extreme environments.</title>
        <authorList>
            <person name="Coleine C."/>
            <person name="Stajich J.E."/>
            <person name="Selbmann L."/>
        </authorList>
    </citation>
    <scope>NUCLEOTIDE SEQUENCE [LARGE SCALE GENOMIC DNA]</scope>
    <source>
        <strain evidence="3 4">CCFEE 5885</strain>
    </source>
</reference>
<dbReference type="PANTHER" id="PTHR45978:SF7">
    <property type="entry name" value="SPX DOMAIN-CONTAINING PROTEIN 4"/>
    <property type="match status" value="1"/>
</dbReference>
<dbReference type="InterPro" id="IPR031142">
    <property type="entry name" value="SPX_prot"/>
</dbReference>
<dbReference type="Proteomes" id="UP001345013">
    <property type="component" value="Unassembled WGS sequence"/>
</dbReference>
<dbReference type="EMBL" id="JAVRRG010000061">
    <property type="protein sequence ID" value="KAK5092238.1"/>
    <property type="molecule type" value="Genomic_DNA"/>
</dbReference>
<feature type="compositionally biased region" description="Polar residues" evidence="1">
    <location>
        <begin position="144"/>
        <end position="157"/>
    </location>
</feature>